<dbReference type="PANTHER" id="PTHR33223">
    <property type="entry name" value="CCHC-TYPE DOMAIN-CONTAINING PROTEIN"/>
    <property type="match status" value="1"/>
</dbReference>
<evidence type="ECO:0000259" key="1">
    <source>
        <dbReference type="Pfam" id="PF03732"/>
    </source>
</evidence>
<organism evidence="2 3">
    <name type="scientific">Cannabis sativa</name>
    <name type="common">Hemp</name>
    <name type="synonym">Marijuana</name>
    <dbReference type="NCBI Taxonomy" id="3483"/>
    <lineage>
        <taxon>Eukaryota</taxon>
        <taxon>Viridiplantae</taxon>
        <taxon>Streptophyta</taxon>
        <taxon>Embryophyta</taxon>
        <taxon>Tracheophyta</taxon>
        <taxon>Spermatophyta</taxon>
        <taxon>Magnoliopsida</taxon>
        <taxon>eudicotyledons</taxon>
        <taxon>Gunneridae</taxon>
        <taxon>Pentapetalae</taxon>
        <taxon>rosids</taxon>
        <taxon>fabids</taxon>
        <taxon>Rosales</taxon>
        <taxon>Cannabaceae</taxon>
        <taxon>Cannabis</taxon>
    </lineage>
</organism>
<reference evidence="2 3" key="1">
    <citation type="journal article" date="2020" name="bioRxiv">
        <title>Sequence and annotation of 42 cannabis genomes reveals extensive copy number variation in cannabinoid synthesis and pathogen resistance genes.</title>
        <authorList>
            <person name="Mckernan K.J."/>
            <person name="Helbert Y."/>
            <person name="Kane L.T."/>
            <person name="Ebling H."/>
            <person name="Zhang L."/>
            <person name="Liu B."/>
            <person name="Eaton Z."/>
            <person name="Mclaughlin S."/>
            <person name="Kingan S."/>
            <person name="Baybayan P."/>
            <person name="Concepcion G."/>
            <person name="Jordan M."/>
            <person name="Riva A."/>
            <person name="Barbazuk W."/>
            <person name="Harkins T."/>
        </authorList>
    </citation>
    <scope>NUCLEOTIDE SEQUENCE [LARGE SCALE GENOMIC DNA]</scope>
    <source>
        <strain evidence="3">cv. Jamaican Lion 4</strain>
        <tissue evidence="2">Leaf</tissue>
    </source>
</reference>
<protein>
    <recommendedName>
        <fullName evidence="1">Retrotransposon gag domain-containing protein</fullName>
    </recommendedName>
</protein>
<comment type="caution">
    <text evidence="2">The sequence shown here is derived from an EMBL/GenBank/DDBJ whole genome shotgun (WGS) entry which is preliminary data.</text>
</comment>
<sequence length="224" mass="25504">MDIKLVHISDFNTLIHAHQVVDDLKCVLFPITLTRAAKTWFMKFKRNSITSWDQLSCDFKKEFCTAKARILKCSFFNNVKQQPGESLKDHLLFMHATSRGKCPSTRAGPKQCPKRVKQHAIPTTMLKCRDGTTKDDVLSGNVIIKLIHGEHYCKASLTRDTIKLIKKTRKLKVNHGMPAQGNGTDLQNWRTLATCQHPYVTTILKTLRLAQKCPLLLSPRLPLQ</sequence>
<proteinExistence type="predicted"/>
<dbReference type="AlphaFoldDB" id="A0A7J6G972"/>
<name>A0A7J6G972_CANSA</name>
<feature type="domain" description="Retrotransposon gag" evidence="1">
    <location>
        <begin position="28"/>
        <end position="90"/>
    </location>
</feature>
<dbReference type="PANTHER" id="PTHR33223:SF6">
    <property type="entry name" value="CCHC-TYPE DOMAIN-CONTAINING PROTEIN"/>
    <property type="match status" value="1"/>
</dbReference>
<gene>
    <name evidence="2" type="ORF">G4B88_018209</name>
</gene>
<evidence type="ECO:0000313" key="3">
    <source>
        <dbReference type="Proteomes" id="UP000583929"/>
    </source>
</evidence>
<evidence type="ECO:0000313" key="2">
    <source>
        <dbReference type="EMBL" id="KAF4379513.1"/>
    </source>
</evidence>
<dbReference type="EMBL" id="JAATIQ010000128">
    <property type="protein sequence ID" value="KAF4379513.1"/>
    <property type="molecule type" value="Genomic_DNA"/>
</dbReference>
<dbReference type="Pfam" id="PF03732">
    <property type="entry name" value="Retrotrans_gag"/>
    <property type="match status" value="1"/>
</dbReference>
<accession>A0A7J6G972</accession>
<dbReference type="Proteomes" id="UP000583929">
    <property type="component" value="Unassembled WGS sequence"/>
</dbReference>
<keyword evidence="3" id="KW-1185">Reference proteome</keyword>
<dbReference type="InterPro" id="IPR005162">
    <property type="entry name" value="Retrotrans_gag_dom"/>
</dbReference>